<dbReference type="Proteomes" id="UP000027058">
    <property type="component" value="Unassembled WGS sequence"/>
</dbReference>
<dbReference type="EMBL" id="JAAH01000156">
    <property type="protein sequence ID" value="KDE69869.1"/>
    <property type="molecule type" value="Genomic_DNA"/>
</dbReference>
<feature type="non-terminal residue" evidence="1">
    <location>
        <position position="1"/>
    </location>
</feature>
<accession>A0AB73C0E5</accession>
<proteinExistence type="predicted"/>
<comment type="caution">
    <text evidence="1">The sequence shown here is derived from an EMBL/GenBank/DDBJ whole genome shotgun (WGS) entry which is preliminary data.</text>
</comment>
<name>A0AB73C0E5_9FUSO</name>
<dbReference type="AlphaFoldDB" id="A0AB73C0E5"/>
<reference evidence="1 2" key="1">
    <citation type="submission" date="2014-01" db="EMBL/GenBank/DDBJ databases">
        <title>Comparative genomics of Fusobacterium necrophorum wild isolates.</title>
        <authorList>
            <person name="Kittichotirat W."/>
            <person name="Bumgarner R.E."/>
            <person name="Lawrence P."/>
        </authorList>
    </citation>
    <scope>NUCLEOTIDE SEQUENCE [LARGE SCALE GENOMIC DNA]</scope>
    <source>
        <strain evidence="1 2">DJ-2</strain>
    </source>
</reference>
<evidence type="ECO:0000313" key="1">
    <source>
        <dbReference type="EMBL" id="KDE69869.1"/>
    </source>
</evidence>
<evidence type="ECO:0008006" key="3">
    <source>
        <dbReference type="Google" id="ProtNLM"/>
    </source>
</evidence>
<sequence>LKIILFRIRKQVFYFLKDNYRQEQTTLDNYLTFLYLLFEYYKDSPFKYSLIRELELIYPKVYSQFVEEDIHFYIKNLLGDLFLNFQKKQLIAVLLLGYSHYMGIDFFYTGNFTKRDKFLKNLLFYLQNGIEE</sequence>
<gene>
    <name evidence="1" type="ORF">FUSO8_10840</name>
</gene>
<evidence type="ECO:0000313" key="2">
    <source>
        <dbReference type="Proteomes" id="UP000027058"/>
    </source>
</evidence>
<protein>
    <recommendedName>
        <fullName evidence="3">TetR family transcriptional regulator</fullName>
    </recommendedName>
</protein>
<organism evidence="1 2">
    <name type="scientific">Fusobacterium necrophorum DJ-2</name>
    <dbReference type="NCBI Taxonomy" id="1441737"/>
    <lineage>
        <taxon>Bacteria</taxon>
        <taxon>Fusobacteriati</taxon>
        <taxon>Fusobacteriota</taxon>
        <taxon>Fusobacteriia</taxon>
        <taxon>Fusobacteriales</taxon>
        <taxon>Fusobacteriaceae</taxon>
        <taxon>Fusobacterium</taxon>
    </lineage>
</organism>